<dbReference type="AlphaFoldDB" id="A0A812Y326"/>
<feature type="compositionally biased region" description="Basic residues" evidence="1">
    <location>
        <begin position="233"/>
        <end position="242"/>
    </location>
</feature>
<organism evidence="2 3">
    <name type="scientific">Symbiodinium pilosum</name>
    <name type="common">Dinoflagellate</name>
    <dbReference type="NCBI Taxonomy" id="2952"/>
    <lineage>
        <taxon>Eukaryota</taxon>
        <taxon>Sar</taxon>
        <taxon>Alveolata</taxon>
        <taxon>Dinophyceae</taxon>
        <taxon>Suessiales</taxon>
        <taxon>Symbiodiniaceae</taxon>
        <taxon>Symbiodinium</taxon>
    </lineage>
</organism>
<proteinExistence type="predicted"/>
<dbReference type="Proteomes" id="UP000649617">
    <property type="component" value="Unassembled WGS sequence"/>
</dbReference>
<comment type="caution">
    <text evidence="2">The sequence shown here is derived from an EMBL/GenBank/DDBJ whole genome shotgun (WGS) entry which is preliminary data.</text>
</comment>
<dbReference type="OrthoDB" id="10070943at2759"/>
<keyword evidence="3" id="KW-1185">Reference proteome</keyword>
<gene>
    <name evidence="2" type="ORF">SPIL2461_LOCUS21889</name>
</gene>
<reference evidence="2" key="1">
    <citation type="submission" date="2021-02" db="EMBL/GenBank/DDBJ databases">
        <authorList>
            <person name="Dougan E. K."/>
            <person name="Rhodes N."/>
            <person name="Thang M."/>
            <person name="Chan C."/>
        </authorList>
    </citation>
    <scope>NUCLEOTIDE SEQUENCE</scope>
</reference>
<name>A0A812Y326_SYMPI</name>
<accession>A0A812Y326</accession>
<evidence type="ECO:0000313" key="2">
    <source>
        <dbReference type="EMBL" id="CAE7754408.1"/>
    </source>
</evidence>
<feature type="non-terminal residue" evidence="2">
    <location>
        <position position="388"/>
    </location>
</feature>
<protein>
    <submittedName>
        <fullName evidence="2">Uncharacterized protein</fullName>
    </submittedName>
</protein>
<feature type="compositionally biased region" description="Polar residues" evidence="1">
    <location>
        <begin position="196"/>
        <end position="206"/>
    </location>
</feature>
<evidence type="ECO:0000313" key="3">
    <source>
        <dbReference type="Proteomes" id="UP000649617"/>
    </source>
</evidence>
<feature type="region of interest" description="Disordered" evidence="1">
    <location>
        <begin position="256"/>
        <end position="292"/>
    </location>
</feature>
<feature type="region of interest" description="Disordered" evidence="1">
    <location>
        <begin position="195"/>
        <end position="242"/>
    </location>
</feature>
<dbReference type="EMBL" id="CAJNIZ010046695">
    <property type="protein sequence ID" value="CAE7754408.1"/>
    <property type="molecule type" value="Genomic_DNA"/>
</dbReference>
<evidence type="ECO:0000256" key="1">
    <source>
        <dbReference type="SAM" id="MobiDB-lite"/>
    </source>
</evidence>
<sequence>DASRWDSAYRHAVRGCLELSGDGPFIGIGSMENFAQGYKCKGLLFGGPGNLSNGSAALKTQFGEEVSKGMGGVSVQRLQRGAWDMPRFSRWSRPAKMVFEGLWEIEQMMVGPELGEYPLAKSMDQKAVILKVMACPEDSYQIHAKVVNNLSFSASSGADAVLAPFDALSVKPGISTMMMGPEPMMEVEYKLLGPQSAATSNAPSDSQKGDPQWEPASGSLASEHVSEVSSGSRSKHLQRAHRGFCQRSPYERGCKLDDSGAGDEPGAGSGSLYCRRSAPGPTRCRSAREGPGCRRPQEMVVNGFLHAASWSLGRLPRWTKRIALSSTSMPISVAGAGQGLSGCHPRLQGGSRVCCRMSPVCANAQEAYWTKLQHSWTPWCRAFNVRKQ</sequence>